<sequence length="151" mass="17356">MSYALQYILPSDKPGVEKQAIMKTLEEIQQIALDMSLRFEDPQSVKLQIKRITFAQKQLRAIKKELNATLRDINQQTSQSKADSIFSGGLDIFGERKWAGKVRIATRRAIARKKQAAQQPYLELKDAIDDFILEGDRLKLMAEEYLLSNQR</sequence>
<dbReference type="AlphaFoldDB" id="K9WEX7"/>
<dbReference type="PATRIC" id="fig|1173027.3.peg.3558"/>
<dbReference type="RefSeq" id="WP_015183109.1">
    <property type="nucleotide sequence ID" value="NC_019738.1"/>
</dbReference>
<proteinExistence type="predicted"/>
<keyword evidence="1" id="KW-0175">Coiled coil</keyword>
<dbReference type="eggNOG" id="ENOG5033YY9">
    <property type="taxonomic scope" value="Bacteria"/>
</dbReference>
<evidence type="ECO:0000256" key="1">
    <source>
        <dbReference type="SAM" id="Coils"/>
    </source>
</evidence>
<accession>K9WEX7</accession>
<dbReference type="EMBL" id="CP003630">
    <property type="protein sequence ID" value="AFZ18965.1"/>
    <property type="molecule type" value="Genomic_DNA"/>
</dbReference>
<name>K9WEX7_9CYAN</name>
<gene>
    <name evidence="2" type="ORF">Mic7113_3226</name>
</gene>
<dbReference type="HOGENOM" id="CLU_1946342_0_0_3"/>
<organism evidence="2 3">
    <name type="scientific">Allocoleopsis franciscana PCC 7113</name>
    <dbReference type="NCBI Taxonomy" id="1173027"/>
    <lineage>
        <taxon>Bacteria</taxon>
        <taxon>Bacillati</taxon>
        <taxon>Cyanobacteriota</taxon>
        <taxon>Cyanophyceae</taxon>
        <taxon>Coleofasciculales</taxon>
        <taxon>Coleofasciculaceae</taxon>
        <taxon>Allocoleopsis</taxon>
        <taxon>Allocoleopsis franciscana</taxon>
    </lineage>
</organism>
<dbReference type="Proteomes" id="UP000010471">
    <property type="component" value="Chromosome"/>
</dbReference>
<protein>
    <submittedName>
        <fullName evidence="2">Uncharacterized protein</fullName>
    </submittedName>
</protein>
<evidence type="ECO:0000313" key="3">
    <source>
        <dbReference type="Proteomes" id="UP000010471"/>
    </source>
</evidence>
<feature type="coiled-coil region" evidence="1">
    <location>
        <begin position="52"/>
        <end position="79"/>
    </location>
</feature>
<dbReference type="KEGG" id="mic:Mic7113_3226"/>
<keyword evidence="3" id="KW-1185">Reference proteome</keyword>
<evidence type="ECO:0000313" key="2">
    <source>
        <dbReference type="EMBL" id="AFZ18965.1"/>
    </source>
</evidence>
<reference evidence="2 3" key="1">
    <citation type="submission" date="2012-06" db="EMBL/GenBank/DDBJ databases">
        <title>Finished chromosome of genome of Microcoleus sp. PCC 7113.</title>
        <authorList>
            <consortium name="US DOE Joint Genome Institute"/>
            <person name="Gugger M."/>
            <person name="Coursin T."/>
            <person name="Rippka R."/>
            <person name="Tandeau De Marsac N."/>
            <person name="Huntemann M."/>
            <person name="Wei C.-L."/>
            <person name="Han J."/>
            <person name="Detter J.C."/>
            <person name="Han C."/>
            <person name="Tapia R."/>
            <person name="Chen A."/>
            <person name="Kyrpides N."/>
            <person name="Mavromatis K."/>
            <person name="Markowitz V."/>
            <person name="Szeto E."/>
            <person name="Ivanova N."/>
            <person name="Pagani I."/>
            <person name="Pati A."/>
            <person name="Goodwin L."/>
            <person name="Nordberg H.P."/>
            <person name="Cantor M.N."/>
            <person name="Hua S.X."/>
            <person name="Woyke T."/>
            <person name="Kerfeld C.A."/>
        </authorList>
    </citation>
    <scope>NUCLEOTIDE SEQUENCE [LARGE SCALE GENOMIC DNA]</scope>
    <source>
        <strain evidence="2 3">PCC 7113</strain>
    </source>
</reference>